<dbReference type="OrthoDB" id="21568at2"/>
<dbReference type="RefSeq" id="WP_114625287.1">
    <property type="nucleotide sequence ID" value="NZ_QQNA01000162.1"/>
</dbReference>
<organism evidence="1 2">
    <name type="scientific">Streptomyces corynorhini</name>
    <dbReference type="NCBI Taxonomy" id="2282652"/>
    <lineage>
        <taxon>Bacteria</taxon>
        <taxon>Bacillati</taxon>
        <taxon>Actinomycetota</taxon>
        <taxon>Actinomycetes</taxon>
        <taxon>Kitasatosporales</taxon>
        <taxon>Streptomycetaceae</taxon>
        <taxon>Streptomyces</taxon>
    </lineage>
</organism>
<dbReference type="Gene3D" id="3.90.79.10">
    <property type="entry name" value="Nucleoside Triphosphate Pyrophosphohydrolase"/>
    <property type="match status" value="1"/>
</dbReference>
<evidence type="ECO:0000313" key="2">
    <source>
        <dbReference type="Proteomes" id="UP000253741"/>
    </source>
</evidence>
<keyword evidence="2" id="KW-1185">Reference proteome</keyword>
<protein>
    <recommendedName>
        <fullName evidence="3">NUDIX hydrolase</fullName>
    </recommendedName>
</protein>
<evidence type="ECO:0008006" key="3">
    <source>
        <dbReference type="Google" id="ProtNLM"/>
    </source>
</evidence>
<dbReference type="EMBL" id="QQNA01000162">
    <property type="protein sequence ID" value="RDG36344.1"/>
    <property type="molecule type" value="Genomic_DNA"/>
</dbReference>
<accession>A0A370B886</accession>
<proteinExistence type="predicted"/>
<comment type="caution">
    <text evidence="1">The sequence shown here is derived from an EMBL/GenBank/DDBJ whole genome shotgun (WGS) entry which is preliminary data.</text>
</comment>
<reference evidence="1 2" key="1">
    <citation type="submission" date="2018-07" db="EMBL/GenBank/DDBJ databases">
        <title>Streptomyces species from bats.</title>
        <authorList>
            <person name="Dunlap C."/>
        </authorList>
    </citation>
    <scope>NUCLEOTIDE SEQUENCE [LARGE SCALE GENOMIC DNA]</scope>
    <source>
        <strain evidence="1 2">AC230</strain>
    </source>
</reference>
<gene>
    <name evidence="1" type="ORF">DVH02_20480</name>
</gene>
<dbReference type="Proteomes" id="UP000253741">
    <property type="component" value="Unassembled WGS sequence"/>
</dbReference>
<evidence type="ECO:0000313" key="1">
    <source>
        <dbReference type="EMBL" id="RDG36344.1"/>
    </source>
</evidence>
<dbReference type="AlphaFoldDB" id="A0A370B886"/>
<sequence length="67" mass="7358">MHEIPANDSKGEPAHHHADVRYLFSTTGAVDLSLQDEEVSGYVWRSPDAIEDERLRSRVIAAVPSGA</sequence>
<name>A0A370B886_9ACTN</name>